<evidence type="ECO:0000313" key="2">
    <source>
        <dbReference type="EMBL" id="MEU0156407.1"/>
    </source>
</evidence>
<keyword evidence="3" id="KW-1185">Reference proteome</keyword>
<evidence type="ECO:0000313" key="3">
    <source>
        <dbReference type="Proteomes" id="UP001550348"/>
    </source>
</evidence>
<sequence length="83" mass="9355">MLTYRLISTTEHSGSTTTNPTTIRPNTAGPQPATGAESSRTMVRLEDGAALLTCDDTARRADEFWKEFRKELWNGLRNGLWKR</sequence>
<feature type="compositionally biased region" description="Low complexity" evidence="1">
    <location>
        <begin position="8"/>
        <end position="22"/>
    </location>
</feature>
<dbReference type="Proteomes" id="UP001550348">
    <property type="component" value="Unassembled WGS sequence"/>
</dbReference>
<proteinExistence type="predicted"/>
<dbReference type="RefSeq" id="WP_355667918.1">
    <property type="nucleotide sequence ID" value="NZ_JBEXRX010000183.1"/>
</dbReference>
<name>A0ABV2VVL2_9ACTN</name>
<evidence type="ECO:0000256" key="1">
    <source>
        <dbReference type="SAM" id="MobiDB-lite"/>
    </source>
</evidence>
<comment type="caution">
    <text evidence="2">The sequence shown here is derived from an EMBL/GenBank/DDBJ whole genome shotgun (WGS) entry which is preliminary data.</text>
</comment>
<reference evidence="2 3" key="1">
    <citation type="submission" date="2024-06" db="EMBL/GenBank/DDBJ databases">
        <title>The Natural Products Discovery Center: Release of the First 8490 Sequenced Strains for Exploring Actinobacteria Biosynthetic Diversity.</title>
        <authorList>
            <person name="Kalkreuter E."/>
            <person name="Kautsar S.A."/>
            <person name="Yang D."/>
            <person name="Bader C.D."/>
            <person name="Teijaro C.N."/>
            <person name="Fluegel L."/>
            <person name="Davis C.M."/>
            <person name="Simpson J.R."/>
            <person name="Lauterbach L."/>
            <person name="Steele A.D."/>
            <person name="Gui C."/>
            <person name="Meng S."/>
            <person name="Li G."/>
            <person name="Viehrig K."/>
            <person name="Ye F."/>
            <person name="Su P."/>
            <person name="Kiefer A.F."/>
            <person name="Nichols A."/>
            <person name="Cepeda A.J."/>
            <person name="Yan W."/>
            <person name="Fan B."/>
            <person name="Jiang Y."/>
            <person name="Adhikari A."/>
            <person name="Zheng C.-J."/>
            <person name="Schuster L."/>
            <person name="Cowan T.M."/>
            <person name="Smanski M.J."/>
            <person name="Chevrette M.G."/>
            <person name="De Carvalho L.P.S."/>
            <person name="Shen B."/>
        </authorList>
    </citation>
    <scope>NUCLEOTIDE SEQUENCE [LARGE SCALE GENOMIC DNA]</scope>
    <source>
        <strain evidence="2 3">NPDC006286</strain>
    </source>
</reference>
<accession>A0ABV2VVL2</accession>
<dbReference type="EMBL" id="JBEXRX010000183">
    <property type="protein sequence ID" value="MEU0156407.1"/>
    <property type="molecule type" value="Genomic_DNA"/>
</dbReference>
<protein>
    <submittedName>
        <fullName evidence="2">Uncharacterized protein</fullName>
    </submittedName>
</protein>
<gene>
    <name evidence="2" type="ORF">ABZ071_31905</name>
</gene>
<organism evidence="2 3">
    <name type="scientific">Micromonospora fulviviridis</name>
    <dbReference type="NCBI Taxonomy" id="47860"/>
    <lineage>
        <taxon>Bacteria</taxon>
        <taxon>Bacillati</taxon>
        <taxon>Actinomycetota</taxon>
        <taxon>Actinomycetes</taxon>
        <taxon>Micromonosporales</taxon>
        <taxon>Micromonosporaceae</taxon>
        <taxon>Micromonospora</taxon>
    </lineage>
</organism>
<feature type="region of interest" description="Disordered" evidence="1">
    <location>
        <begin position="1"/>
        <end position="39"/>
    </location>
</feature>